<evidence type="ECO:0000313" key="1">
    <source>
        <dbReference type="EMBL" id="SMF66015.1"/>
    </source>
</evidence>
<dbReference type="STRING" id="464029.SAMN02982989_3432"/>
<keyword evidence="2" id="KW-1185">Reference proteome</keyword>
<organism evidence="1 2">
    <name type="scientific">Xaviernesmea oryzae</name>
    <dbReference type="NCBI Taxonomy" id="464029"/>
    <lineage>
        <taxon>Bacteria</taxon>
        <taxon>Pseudomonadati</taxon>
        <taxon>Pseudomonadota</taxon>
        <taxon>Alphaproteobacteria</taxon>
        <taxon>Hyphomicrobiales</taxon>
        <taxon>Rhizobiaceae</taxon>
        <taxon>Rhizobium/Agrobacterium group</taxon>
        <taxon>Xaviernesmea</taxon>
    </lineage>
</organism>
<dbReference type="AlphaFoldDB" id="A0A1X7G8S8"/>
<name>A0A1X7G8S8_9HYPH</name>
<dbReference type="EMBL" id="FXAF01000011">
    <property type="protein sequence ID" value="SMF66015.1"/>
    <property type="molecule type" value="Genomic_DNA"/>
</dbReference>
<evidence type="ECO:0000313" key="2">
    <source>
        <dbReference type="Proteomes" id="UP000192903"/>
    </source>
</evidence>
<proteinExistence type="predicted"/>
<reference evidence="2" key="1">
    <citation type="submission" date="2017-04" db="EMBL/GenBank/DDBJ databases">
        <authorList>
            <person name="Varghese N."/>
            <person name="Submissions S."/>
        </authorList>
    </citation>
    <scope>NUCLEOTIDE SEQUENCE [LARGE SCALE GENOMIC DNA]</scope>
    <source>
        <strain evidence="2">B4P</strain>
    </source>
</reference>
<protein>
    <submittedName>
        <fullName evidence="1">Uncharacterized protein</fullName>
    </submittedName>
</protein>
<dbReference type="Proteomes" id="UP000192903">
    <property type="component" value="Unassembled WGS sequence"/>
</dbReference>
<sequence length="65" mass="7653">MLSEEELIRRLNELRASDDFHERDADAIYLIIDFLEQLGKHKVADALRDVNLPPERQRPALRLVK</sequence>
<accession>A0A1X7G8S8</accession>
<gene>
    <name evidence="1" type="ORF">SAMN02982989_3432</name>
</gene>
<dbReference type="RefSeq" id="WP_085424133.1">
    <property type="nucleotide sequence ID" value="NZ_FXAF01000011.1"/>
</dbReference>